<name>A0A7K3M244_9ACTN</name>
<dbReference type="SUPFAM" id="SSF56176">
    <property type="entry name" value="FAD-binding/transporter-associated domain-like"/>
    <property type="match status" value="1"/>
</dbReference>
<reference evidence="7 8" key="1">
    <citation type="submission" date="2019-11" db="EMBL/GenBank/DDBJ databases">
        <authorList>
            <person name="Li X.-J."/>
            <person name="Feng X.-M."/>
        </authorList>
    </citation>
    <scope>NUCLEOTIDE SEQUENCE [LARGE SCALE GENOMIC DNA]</scope>
    <source>
        <strain evidence="7 8">XMNu-373</strain>
    </source>
</reference>
<dbReference type="InterPro" id="IPR016166">
    <property type="entry name" value="FAD-bd_PCMH"/>
</dbReference>
<evidence type="ECO:0000256" key="2">
    <source>
        <dbReference type="ARBA" id="ARBA00005466"/>
    </source>
</evidence>
<dbReference type="Gene3D" id="3.30.465.10">
    <property type="match status" value="1"/>
</dbReference>
<keyword evidence="8" id="KW-1185">Reference proteome</keyword>
<evidence type="ECO:0000259" key="6">
    <source>
        <dbReference type="PROSITE" id="PS51387"/>
    </source>
</evidence>
<comment type="cofactor">
    <cofactor evidence="1">
        <name>FAD</name>
        <dbReference type="ChEBI" id="CHEBI:57692"/>
    </cofactor>
</comment>
<organism evidence="7 8">
    <name type="scientific">Phytoactinopolyspora mesophila</name>
    <dbReference type="NCBI Taxonomy" id="2650750"/>
    <lineage>
        <taxon>Bacteria</taxon>
        <taxon>Bacillati</taxon>
        <taxon>Actinomycetota</taxon>
        <taxon>Actinomycetes</taxon>
        <taxon>Jiangellales</taxon>
        <taxon>Jiangellaceae</taxon>
        <taxon>Phytoactinopolyspora</taxon>
    </lineage>
</organism>
<dbReference type="InterPro" id="IPR006094">
    <property type="entry name" value="Oxid_FAD_bind_N"/>
</dbReference>
<dbReference type="InterPro" id="IPR036318">
    <property type="entry name" value="FAD-bd_PCMH-like_sf"/>
</dbReference>
<evidence type="ECO:0000313" key="7">
    <source>
        <dbReference type="EMBL" id="NDL57320.1"/>
    </source>
</evidence>
<dbReference type="InterPro" id="IPR016167">
    <property type="entry name" value="FAD-bd_PCMH_sub1"/>
</dbReference>
<sequence>MIDRRPALIICCANAHDVATAIAYARQHAMPLSVRGGGHNVAGTAVPDDGIVVDLSRMREVQVDAARRRVRAQGGATIGDVDRASQAAGLAVPLGLVSQTGIAGLTLAGGIGWLRRAYGTSSDNLAAADVITAAGERLHVSETENPELLWGLRGGGGGLGAVTSFEYHAYPVGPDVSFALVFHTWQDAQSALRNYREWASTAPDEVSSFAILWHAPALDEIPAEYHHTPVVTFAAMHLGDSAEARHDLAPLRDFGNPIADLSDVIPYLDAQRAFDDDYPAHELRYYWKSLYLTGLDDDALGLLTKINEASPSPHSTLDIWQLGGAFSRVGAEETAFGDRSAPFLLGIEANWESPDDDNANIQWARNAHQAMSAYSTGAEYLNFPGFYEEGEQVLRASLGANFERLIALRKQHDPTGLFSRR</sequence>
<dbReference type="PANTHER" id="PTHR42973">
    <property type="entry name" value="BINDING OXIDOREDUCTASE, PUTATIVE (AFU_ORTHOLOGUE AFUA_1G17690)-RELATED"/>
    <property type="match status" value="1"/>
</dbReference>
<accession>A0A7K3M244</accession>
<gene>
    <name evidence="7" type="ORF">F7O44_09585</name>
</gene>
<evidence type="ECO:0000256" key="5">
    <source>
        <dbReference type="ARBA" id="ARBA00023002"/>
    </source>
</evidence>
<comment type="caution">
    <text evidence="7">The sequence shown here is derived from an EMBL/GenBank/DDBJ whole genome shotgun (WGS) entry which is preliminary data.</text>
</comment>
<dbReference type="Pfam" id="PF01565">
    <property type="entry name" value="FAD_binding_4"/>
    <property type="match status" value="1"/>
</dbReference>
<evidence type="ECO:0000256" key="3">
    <source>
        <dbReference type="ARBA" id="ARBA00022630"/>
    </source>
</evidence>
<dbReference type="GO" id="GO:0071949">
    <property type="term" value="F:FAD binding"/>
    <property type="evidence" value="ECO:0007669"/>
    <property type="project" value="InterPro"/>
</dbReference>
<evidence type="ECO:0000256" key="4">
    <source>
        <dbReference type="ARBA" id="ARBA00022827"/>
    </source>
</evidence>
<dbReference type="Gene3D" id="3.40.462.20">
    <property type="match status" value="1"/>
</dbReference>
<dbReference type="PROSITE" id="PS00862">
    <property type="entry name" value="OX2_COVAL_FAD"/>
    <property type="match status" value="1"/>
</dbReference>
<dbReference type="AlphaFoldDB" id="A0A7K3M244"/>
<keyword evidence="5" id="KW-0560">Oxidoreductase</keyword>
<dbReference type="InterPro" id="IPR016169">
    <property type="entry name" value="FAD-bd_PCMH_sub2"/>
</dbReference>
<keyword evidence="3" id="KW-0285">Flavoprotein</keyword>
<dbReference type="Gene3D" id="3.30.43.10">
    <property type="entry name" value="Uridine Diphospho-n-acetylenolpyruvylglucosamine Reductase, domain 2"/>
    <property type="match status" value="1"/>
</dbReference>
<dbReference type="GO" id="GO:0016491">
    <property type="term" value="F:oxidoreductase activity"/>
    <property type="evidence" value="ECO:0007669"/>
    <property type="project" value="UniProtKB-KW"/>
</dbReference>
<dbReference type="PANTHER" id="PTHR42973:SF39">
    <property type="entry name" value="FAD-BINDING PCMH-TYPE DOMAIN-CONTAINING PROTEIN"/>
    <property type="match status" value="1"/>
</dbReference>
<feature type="domain" description="FAD-binding PCMH-type" evidence="6">
    <location>
        <begin position="2"/>
        <end position="172"/>
    </location>
</feature>
<dbReference type="PROSITE" id="PS51387">
    <property type="entry name" value="FAD_PCMH"/>
    <property type="match status" value="1"/>
</dbReference>
<dbReference type="Proteomes" id="UP000460435">
    <property type="component" value="Unassembled WGS sequence"/>
</dbReference>
<keyword evidence="4" id="KW-0274">FAD</keyword>
<comment type="similarity">
    <text evidence="2">Belongs to the oxygen-dependent FAD-linked oxidoreductase family.</text>
</comment>
<dbReference type="InterPro" id="IPR006093">
    <property type="entry name" value="Oxy_OxRdtase_FAD_BS"/>
</dbReference>
<evidence type="ECO:0000313" key="8">
    <source>
        <dbReference type="Proteomes" id="UP000460435"/>
    </source>
</evidence>
<dbReference type="EMBL" id="WLZY01000002">
    <property type="protein sequence ID" value="NDL57320.1"/>
    <property type="molecule type" value="Genomic_DNA"/>
</dbReference>
<proteinExistence type="inferred from homology"/>
<dbReference type="InterPro" id="IPR050416">
    <property type="entry name" value="FAD-linked_Oxidoreductase"/>
</dbReference>
<protein>
    <submittedName>
        <fullName evidence="7">FAD-binding protein</fullName>
    </submittedName>
</protein>
<evidence type="ECO:0000256" key="1">
    <source>
        <dbReference type="ARBA" id="ARBA00001974"/>
    </source>
</evidence>